<dbReference type="Proteomes" id="UP000010798">
    <property type="component" value="Chromosome"/>
</dbReference>
<dbReference type="EMBL" id="CP003364">
    <property type="protein sequence ID" value="AGA28725.1"/>
    <property type="molecule type" value="Genomic_DNA"/>
</dbReference>
<evidence type="ECO:0000313" key="2">
    <source>
        <dbReference type="Proteomes" id="UP000010798"/>
    </source>
</evidence>
<dbReference type="AlphaFoldDB" id="L0DIP5"/>
<dbReference type="OrthoDB" id="9906035at2"/>
<protein>
    <submittedName>
        <fullName evidence="1">Uncharacterized protein</fullName>
    </submittedName>
</protein>
<gene>
    <name evidence="1" type="ordered locus">Sinac_4544</name>
</gene>
<dbReference type="KEGG" id="saci:Sinac_4544"/>
<keyword evidence="2" id="KW-1185">Reference proteome</keyword>
<name>L0DIP5_SINAD</name>
<dbReference type="STRING" id="886293.Sinac_4544"/>
<sequence>MQMVQVKLTKPHVLVGNRVCAEGDVVDVDLEVAIRFVESVAGEFVDARLTQALQVHKDLPREKKAEAVAALVDMLGTAAN</sequence>
<accession>L0DIP5</accession>
<reference evidence="1 2" key="1">
    <citation type="submission" date="2012-02" db="EMBL/GenBank/DDBJ databases">
        <title>Complete sequence of chromosome of Singulisphaera acidiphila DSM 18658.</title>
        <authorList>
            <consortium name="US DOE Joint Genome Institute (JGI-PGF)"/>
            <person name="Lucas S."/>
            <person name="Copeland A."/>
            <person name="Lapidus A."/>
            <person name="Glavina del Rio T."/>
            <person name="Dalin E."/>
            <person name="Tice H."/>
            <person name="Bruce D."/>
            <person name="Goodwin L."/>
            <person name="Pitluck S."/>
            <person name="Peters L."/>
            <person name="Ovchinnikova G."/>
            <person name="Chertkov O."/>
            <person name="Kyrpides N."/>
            <person name="Mavromatis K."/>
            <person name="Ivanova N."/>
            <person name="Brettin T."/>
            <person name="Detter J.C."/>
            <person name="Han C."/>
            <person name="Larimer F."/>
            <person name="Land M."/>
            <person name="Hauser L."/>
            <person name="Markowitz V."/>
            <person name="Cheng J.-F."/>
            <person name="Hugenholtz P."/>
            <person name="Woyke T."/>
            <person name="Wu D."/>
            <person name="Tindall B."/>
            <person name="Pomrenke H."/>
            <person name="Brambilla E."/>
            <person name="Klenk H.-P."/>
            <person name="Eisen J.A."/>
        </authorList>
    </citation>
    <scope>NUCLEOTIDE SEQUENCE [LARGE SCALE GENOMIC DNA]</scope>
    <source>
        <strain evidence="2">ATCC BAA-1392 / DSM 18658 / VKM B-2454 / MOB10</strain>
    </source>
</reference>
<dbReference type="RefSeq" id="WP_015247841.1">
    <property type="nucleotide sequence ID" value="NC_019892.1"/>
</dbReference>
<dbReference type="HOGENOM" id="CLU_2587835_0_0_0"/>
<evidence type="ECO:0000313" key="1">
    <source>
        <dbReference type="EMBL" id="AGA28725.1"/>
    </source>
</evidence>
<proteinExistence type="predicted"/>
<organism evidence="1 2">
    <name type="scientific">Singulisphaera acidiphila (strain ATCC BAA-1392 / DSM 18658 / VKM B-2454 / MOB10)</name>
    <dbReference type="NCBI Taxonomy" id="886293"/>
    <lineage>
        <taxon>Bacteria</taxon>
        <taxon>Pseudomonadati</taxon>
        <taxon>Planctomycetota</taxon>
        <taxon>Planctomycetia</taxon>
        <taxon>Isosphaerales</taxon>
        <taxon>Isosphaeraceae</taxon>
        <taxon>Singulisphaera</taxon>
    </lineage>
</organism>